<evidence type="ECO:0000313" key="3">
    <source>
        <dbReference type="EMBL" id="ORY81670.1"/>
    </source>
</evidence>
<dbReference type="STRING" id="1754190.A0A1Y2FCL4"/>
<evidence type="ECO:0000313" key="4">
    <source>
        <dbReference type="Proteomes" id="UP000193920"/>
    </source>
</evidence>
<keyword evidence="1" id="KW-0732">Signal</keyword>
<dbReference type="InterPro" id="IPR002931">
    <property type="entry name" value="Transglutaminase-like"/>
</dbReference>
<feature type="domain" description="Transglutaminase-like" evidence="2">
    <location>
        <begin position="296"/>
        <end position="379"/>
    </location>
</feature>
<accession>A0A1Y2FCL4</accession>
<dbReference type="Proteomes" id="UP000193920">
    <property type="component" value="Unassembled WGS sequence"/>
</dbReference>
<dbReference type="SUPFAM" id="SSF54001">
    <property type="entry name" value="Cysteine proteinases"/>
    <property type="match status" value="1"/>
</dbReference>
<protein>
    <recommendedName>
        <fullName evidence="2">Transglutaminase-like domain-containing protein</fullName>
    </recommendedName>
</protein>
<keyword evidence="4" id="KW-1185">Reference proteome</keyword>
<dbReference type="Gene3D" id="3.10.620.30">
    <property type="match status" value="1"/>
</dbReference>
<gene>
    <name evidence="3" type="ORF">LY90DRAFT_664206</name>
</gene>
<organism evidence="3 4">
    <name type="scientific">Neocallimastix californiae</name>
    <dbReference type="NCBI Taxonomy" id="1754190"/>
    <lineage>
        <taxon>Eukaryota</taxon>
        <taxon>Fungi</taxon>
        <taxon>Fungi incertae sedis</taxon>
        <taxon>Chytridiomycota</taxon>
        <taxon>Chytridiomycota incertae sedis</taxon>
        <taxon>Neocallimastigomycetes</taxon>
        <taxon>Neocallimastigales</taxon>
        <taxon>Neocallimastigaceae</taxon>
        <taxon>Neocallimastix</taxon>
    </lineage>
</organism>
<dbReference type="InterPro" id="IPR038765">
    <property type="entry name" value="Papain-like_cys_pep_sf"/>
</dbReference>
<feature type="signal peptide" evidence="1">
    <location>
        <begin position="1"/>
        <end position="26"/>
    </location>
</feature>
<evidence type="ECO:0000256" key="1">
    <source>
        <dbReference type="SAM" id="SignalP"/>
    </source>
</evidence>
<evidence type="ECO:0000259" key="2">
    <source>
        <dbReference type="Pfam" id="PF01841"/>
    </source>
</evidence>
<sequence length="496" mass="57595">MKIKYLTWITLFCLFISIERESVVSASRFKRNPIVEVESTSNDNYNFDESNYVVYDMGGNVNNIPFYDSTSDKEIQNKDDNINNTPQTEKQQQQNNIHNKIITYDDDDDEYLKSINPNELYNIDTIYNNTYKNPIYYLNRVHKFIKRNNDLDYDTNTNADNNADNNEENANEIDFFEFGSQLDGFSLFVYETLIDMAFSSTKGVKLSYFYQYGVNYFDTITDKEIAPLISSGYSAFTYDYPEVWWHKKIGFSVCVNTKNQVTKVAFQIVSDLDPSQITEMTTEIDYETDRIIKSAPHTTDFENLKYIHDTLITNIEYNMTANYRFSIYGALVEHRAVCEGYGESFKLLARKLGIDVICVPSDEHLWNFARLGDKWYVVDVTFDDPGTTDSNGKLVYESGNGDNIDYTYFLVGQDFFKKHPYSIESHTINKSLTHISGAREFEFPQITEISYIIDYRNQFGTNLIASALIDDATTLYNPIRKIMMSFIIGLILYLIF</sequence>
<comment type="caution">
    <text evidence="3">The sequence shown here is derived from an EMBL/GenBank/DDBJ whole genome shotgun (WGS) entry which is preliminary data.</text>
</comment>
<name>A0A1Y2FCL4_9FUNG</name>
<reference evidence="3 4" key="1">
    <citation type="submission" date="2016-08" db="EMBL/GenBank/DDBJ databases">
        <title>A Parts List for Fungal Cellulosomes Revealed by Comparative Genomics.</title>
        <authorList>
            <consortium name="DOE Joint Genome Institute"/>
            <person name="Haitjema C.H."/>
            <person name="Gilmore S.P."/>
            <person name="Henske J.K."/>
            <person name="Solomon K.V."/>
            <person name="De Groot R."/>
            <person name="Kuo A."/>
            <person name="Mondo S.J."/>
            <person name="Salamov A.A."/>
            <person name="Labutti K."/>
            <person name="Zhao Z."/>
            <person name="Chiniquy J."/>
            <person name="Barry K."/>
            <person name="Brewer H.M."/>
            <person name="Purvine S.O."/>
            <person name="Wright A.T."/>
            <person name="Boxma B."/>
            <person name="Van Alen T."/>
            <person name="Hackstein J.H."/>
            <person name="Baker S.E."/>
            <person name="Grigoriev I.V."/>
            <person name="O'Malley M.A."/>
        </authorList>
    </citation>
    <scope>NUCLEOTIDE SEQUENCE [LARGE SCALE GENOMIC DNA]</scope>
    <source>
        <strain evidence="3 4">G1</strain>
    </source>
</reference>
<feature type="chain" id="PRO_5013208927" description="Transglutaminase-like domain-containing protein" evidence="1">
    <location>
        <begin position="27"/>
        <end position="496"/>
    </location>
</feature>
<proteinExistence type="predicted"/>
<dbReference type="OrthoDB" id="6129702at2759"/>
<dbReference type="Pfam" id="PF01841">
    <property type="entry name" value="Transglut_core"/>
    <property type="match status" value="1"/>
</dbReference>
<dbReference type="AlphaFoldDB" id="A0A1Y2FCL4"/>
<dbReference type="EMBL" id="MCOG01000010">
    <property type="protein sequence ID" value="ORY81670.1"/>
    <property type="molecule type" value="Genomic_DNA"/>
</dbReference>